<keyword evidence="3" id="KW-1185">Reference proteome</keyword>
<gene>
    <name evidence="2" type="ORF">SAMN05444580_11933</name>
</gene>
<protein>
    <submittedName>
        <fullName evidence="2">Integrase core domain-containing protein</fullName>
    </submittedName>
</protein>
<accession>A0A1G7DI76</accession>
<sequence length="661" mass="72659">MKADEFGPGSLLEIDGMTAVVESIAVRGGSVAVTVREEESGELHEISLADAIRLVRLFARVATPRVSEPGDVLDDLPDHARSTALDRAKHVRQIIFGDPDDSDRRYSKVSTTEPQRLEAKAAELRGVRGYSRANLYRFVAAFKSGGVRALAPYQPEGPTGADPRRGLGEATLDVVHRELMGLARHGSTINVQARITRIRRALSSDGIDDPMLTPGRLEAVVRAISKDLRLGSTAKTRRQLLARAARGNRRAAPAFPGERVEVDSTWMNTLVTCPQTGREFRPWICVAVDIATRLTTVRVTPGTPSGRDIRLLLFDVMAPLVLPDHPRPHLPILGVPQSVSVPGFEIGTLVTDNGAEYANRGIVDLCARVGISIELGRTKRGMDKPHVESANRILDIMQQDLPGYVGRSAEHRGSAVNPELSLAALQEICREWAATVYAHRPHSGLPTLTSPGKYYTPMQAYEVAIRRGGRIDVSPHPDDIFGFLESRECAISSDGVHLAGFRYFGDCLRDAVNERITPTSRLGNRRRFYLDTYDRSRIFFRDDDGRWHTLFAIHTTGEAIPAFSDVLAKDLATHLGGLHGRRVRGDVAVAFSEFIDDCATRHPIKWSKDRHRVADALPDPIGSTGSAGIPALPELQPPPEDLALFGHWTDLDDEDDTEDWS</sequence>
<dbReference type="PROSITE" id="PS50994">
    <property type="entry name" value="INTEGRASE"/>
    <property type="match status" value="1"/>
</dbReference>
<evidence type="ECO:0000313" key="2">
    <source>
        <dbReference type="EMBL" id="SDE50485.1"/>
    </source>
</evidence>
<dbReference type="Gene3D" id="3.30.420.10">
    <property type="entry name" value="Ribonuclease H-like superfamily/Ribonuclease H"/>
    <property type="match status" value="1"/>
</dbReference>
<dbReference type="InterPro" id="IPR012337">
    <property type="entry name" value="RNaseH-like_sf"/>
</dbReference>
<dbReference type="RefSeq" id="WP_169888428.1">
    <property type="nucleotide sequence ID" value="NZ_FNAB01000019.1"/>
</dbReference>
<dbReference type="GO" id="GO:0015074">
    <property type="term" value="P:DNA integration"/>
    <property type="evidence" value="ECO:0007669"/>
    <property type="project" value="InterPro"/>
</dbReference>
<evidence type="ECO:0000259" key="1">
    <source>
        <dbReference type="PROSITE" id="PS50994"/>
    </source>
</evidence>
<reference evidence="2 3" key="1">
    <citation type="submission" date="2016-10" db="EMBL/GenBank/DDBJ databases">
        <authorList>
            <person name="de Groot N.N."/>
        </authorList>
    </citation>
    <scope>NUCLEOTIDE SEQUENCE [LARGE SCALE GENOMIC DNA]</scope>
    <source>
        <strain evidence="2 3">JCM 11308</strain>
    </source>
</reference>
<dbReference type="Proteomes" id="UP000199417">
    <property type="component" value="Unassembled WGS sequence"/>
</dbReference>
<organism evidence="2 3">
    <name type="scientific">Rhodococcus tukisamuensis</name>
    <dbReference type="NCBI Taxonomy" id="168276"/>
    <lineage>
        <taxon>Bacteria</taxon>
        <taxon>Bacillati</taxon>
        <taxon>Actinomycetota</taxon>
        <taxon>Actinomycetes</taxon>
        <taxon>Mycobacteriales</taxon>
        <taxon>Nocardiaceae</taxon>
        <taxon>Rhodococcus</taxon>
    </lineage>
</organism>
<name>A0A1G7DI76_9NOCA</name>
<dbReference type="SUPFAM" id="SSF53098">
    <property type="entry name" value="Ribonuclease H-like"/>
    <property type="match status" value="1"/>
</dbReference>
<proteinExistence type="predicted"/>
<dbReference type="EMBL" id="FNAB01000019">
    <property type="protein sequence ID" value="SDE50485.1"/>
    <property type="molecule type" value="Genomic_DNA"/>
</dbReference>
<dbReference type="InterPro" id="IPR001584">
    <property type="entry name" value="Integrase_cat-core"/>
</dbReference>
<feature type="domain" description="Integrase catalytic" evidence="1">
    <location>
        <begin position="252"/>
        <end position="459"/>
    </location>
</feature>
<dbReference type="GO" id="GO:0003676">
    <property type="term" value="F:nucleic acid binding"/>
    <property type="evidence" value="ECO:0007669"/>
    <property type="project" value="InterPro"/>
</dbReference>
<dbReference type="AlphaFoldDB" id="A0A1G7DI76"/>
<dbReference type="STRING" id="168276.SAMN05444580_11933"/>
<dbReference type="InterPro" id="IPR036397">
    <property type="entry name" value="RNaseH_sf"/>
</dbReference>
<evidence type="ECO:0000313" key="3">
    <source>
        <dbReference type="Proteomes" id="UP000199417"/>
    </source>
</evidence>